<keyword evidence="2" id="KW-0812">Transmembrane</keyword>
<keyword evidence="2" id="KW-1133">Transmembrane helix</keyword>
<feature type="transmembrane region" description="Helical" evidence="2">
    <location>
        <begin position="6"/>
        <end position="30"/>
    </location>
</feature>
<organism evidence="3 4">
    <name type="scientific">Tetrabaena socialis</name>
    <dbReference type="NCBI Taxonomy" id="47790"/>
    <lineage>
        <taxon>Eukaryota</taxon>
        <taxon>Viridiplantae</taxon>
        <taxon>Chlorophyta</taxon>
        <taxon>core chlorophytes</taxon>
        <taxon>Chlorophyceae</taxon>
        <taxon>CS clade</taxon>
        <taxon>Chlamydomonadales</taxon>
        <taxon>Tetrabaenaceae</taxon>
        <taxon>Tetrabaena</taxon>
    </lineage>
</organism>
<comment type="caution">
    <text evidence="3">The sequence shown here is derived from an EMBL/GenBank/DDBJ whole genome shotgun (WGS) entry which is preliminary data.</text>
</comment>
<feature type="transmembrane region" description="Helical" evidence="2">
    <location>
        <begin position="226"/>
        <end position="252"/>
    </location>
</feature>
<feature type="transmembrane region" description="Helical" evidence="2">
    <location>
        <begin position="315"/>
        <end position="336"/>
    </location>
</feature>
<reference evidence="3 4" key="1">
    <citation type="journal article" date="2017" name="Mol. Biol. Evol.">
        <title>The 4-celled Tetrabaena socialis nuclear genome reveals the essential components for genetic control of cell number at the origin of multicellularity in the volvocine lineage.</title>
        <authorList>
            <person name="Featherston J."/>
            <person name="Arakaki Y."/>
            <person name="Hanschen E.R."/>
            <person name="Ferris P.J."/>
            <person name="Michod R.E."/>
            <person name="Olson B.J.S.C."/>
            <person name="Nozaki H."/>
            <person name="Durand P.M."/>
        </authorList>
    </citation>
    <scope>NUCLEOTIDE SEQUENCE [LARGE SCALE GENOMIC DNA]</scope>
    <source>
        <strain evidence="3 4">NIES-571</strain>
    </source>
</reference>
<gene>
    <name evidence="3" type="ORF">TSOC_005275</name>
</gene>
<evidence type="ECO:0008006" key="5">
    <source>
        <dbReference type="Google" id="ProtNLM"/>
    </source>
</evidence>
<evidence type="ECO:0000256" key="2">
    <source>
        <dbReference type="SAM" id="Phobius"/>
    </source>
</evidence>
<dbReference type="OrthoDB" id="10027823at2759"/>
<dbReference type="Proteomes" id="UP000236333">
    <property type="component" value="Unassembled WGS sequence"/>
</dbReference>
<feature type="compositionally biased region" description="Gly residues" evidence="1">
    <location>
        <begin position="156"/>
        <end position="178"/>
    </location>
</feature>
<feature type="transmembrane region" description="Helical" evidence="2">
    <location>
        <begin position="42"/>
        <end position="62"/>
    </location>
</feature>
<feature type="transmembrane region" description="Helical" evidence="2">
    <location>
        <begin position="191"/>
        <end position="214"/>
    </location>
</feature>
<evidence type="ECO:0000313" key="4">
    <source>
        <dbReference type="Proteomes" id="UP000236333"/>
    </source>
</evidence>
<evidence type="ECO:0000313" key="3">
    <source>
        <dbReference type="EMBL" id="PNH08187.1"/>
    </source>
</evidence>
<feature type="region of interest" description="Disordered" evidence="1">
    <location>
        <begin position="149"/>
        <end position="180"/>
    </location>
</feature>
<dbReference type="AlphaFoldDB" id="A0A2J8A6R3"/>
<name>A0A2J8A6R3_9CHLO</name>
<feature type="transmembrane region" description="Helical" evidence="2">
    <location>
        <begin position="285"/>
        <end position="309"/>
    </location>
</feature>
<keyword evidence="2" id="KW-0472">Membrane</keyword>
<dbReference type="InterPro" id="IPR036259">
    <property type="entry name" value="MFS_trans_sf"/>
</dbReference>
<sequence>MGWNIAVLFLTRAVRIFACGTSGLVLALYLNAVGLRDTQIGVLLTLTLVGDAAISFAVTRWADSLGRRAMLVSSCVLMVLAGLVYGQATHPSFVLLLLAATVGVLSPSGNEPLSAGGAAATGAASGAAAVVGGDGVATEAAASAAVPRQGLETPGGRVGGLKPGDRAGGGGGGSGGSQGMSPRTHRIVMQLAALFAVDSFAGGLTTGTLLAYYFQTTYGVSTAYLGGLLFCANMIAAVSSLLSGFVAARIGLINTMASGRWRVAVGGWPLANGRWRVFTHLPSNVLMLAVPLMPNLRLATAMLFLRFTLSQARGLFAWAFYLCGGIKIVYDLMLLWSFSHIKPEH</sequence>
<proteinExistence type="predicted"/>
<evidence type="ECO:0000256" key="1">
    <source>
        <dbReference type="SAM" id="MobiDB-lite"/>
    </source>
</evidence>
<dbReference type="SUPFAM" id="SSF103473">
    <property type="entry name" value="MFS general substrate transporter"/>
    <property type="match status" value="2"/>
</dbReference>
<dbReference type="PANTHER" id="PTHR23520:SF5">
    <property type="entry name" value="TRANSPORTER, PUTATIVE (AFU_ORTHOLOGUE AFUA_3G04000)-RELATED"/>
    <property type="match status" value="1"/>
</dbReference>
<protein>
    <recommendedName>
        <fullName evidence="5">Major facilitator superfamily (MFS) profile domain-containing protein</fullName>
    </recommendedName>
</protein>
<keyword evidence="4" id="KW-1185">Reference proteome</keyword>
<dbReference type="PANTHER" id="PTHR23520">
    <property type="entry name" value="TRANSPORTER, PUTATIVE (AFU_ORTHOLOGUE AFUA_3G04000)-RELATED"/>
    <property type="match status" value="1"/>
</dbReference>
<dbReference type="Gene3D" id="1.20.1250.20">
    <property type="entry name" value="MFS general substrate transporter like domains"/>
    <property type="match status" value="1"/>
</dbReference>
<feature type="transmembrane region" description="Helical" evidence="2">
    <location>
        <begin position="68"/>
        <end position="86"/>
    </location>
</feature>
<dbReference type="EMBL" id="PGGS01000141">
    <property type="protein sequence ID" value="PNH08187.1"/>
    <property type="molecule type" value="Genomic_DNA"/>
</dbReference>
<accession>A0A2J8A6R3</accession>